<comment type="caution">
    <text evidence="2">The sequence shown here is derived from an EMBL/GenBank/DDBJ whole genome shotgun (WGS) entry which is preliminary data.</text>
</comment>
<name>A0A2C6KGU2_9APIC</name>
<organism evidence="2 3">
    <name type="scientific">Cystoisospora suis</name>
    <dbReference type="NCBI Taxonomy" id="483139"/>
    <lineage>
        <taxon>Eukaryota</taxon>
        <taxon>Sar</taxon>
        <taxon>Alveolata</taxon>
        <taxon>Apicomplexa</taxon>
        <taxon>Conoidasida</taxon>
        <taxon>Coccidia</taxon>
        <taxon>Eucoccidiorida</taxon>
        <taxon>Eimeriorina</taxon>
        <taxon>Sarcocystidae</taxon>
        <taxon>Cystoisospora</taxon>
    </lineage>
</organism>
<gene>
    <name evidence="2" type="ORF">CSUI_010579</name>
</gene>
<evidence type="ECO:0000313" key="3">
    <source>
        <dbReference type="Proteomes" id="UP000221165"/>
    </source>
</evidence>
<dbReference type="EMBL" id="MIGC01007772">
    <property type="protein sequence ID" value="PHJ15613.1"/>
    <property type="molecule type" value="Genomic_DNA"/>
</dbReference>
<dbReference type="VEuPathDB" id="ToxoDB:CSUI_010579"/>
<dbReference type="RefSeq" id="XP_067917345.1">
    <property type="nucleotide sequence ID" value="XM_068070682.1"/>
</dbReference>
<feature type="compositionally biased region" description="Basic and acidic residues" evidence="1">
    <location>
        <begin position="10"/>
        <end position="40"/>
    </location>
</feature>
<dbReference type="Proteomes" id="UP000221165">
    <property type="component" value="Unassembled WGS sequence"/>
</dbReference>
<accession>A0A2C6KGU2</accession>
<evidence type="ECO:0000256" key="1">
    <source>
        <dbReference type="SAM" id="MobiDB-lite"/>
    </source>
</evidence>
<protein>
    <submittedName>
        <fullName evidence="2">Uncharacterized protein</fullName>
    </submittedName>
</protein>
<proteinExistence type="predicted"/>
<dbReference type="GeneID" id="94433893"/>
<dbReference type="AlphaFoldDB" id="A0A2C6KGU2"/>
<sequence length="92" mass="10722">MSRLPGDSSQEERRVQTADLRGGIRESWRKQSERSRDDHRGTRRSLSQDSTEDGAAAAAATRDAYTLERMRRVEAYHRQVLYEENRKRATKI</sequence>
<feature type="region of interest" description="Disordered" evidence="1">
    <location>
        <begin position="1"/>
        <end position="61"/>
    </location>
</feature>
<keyword evidence="3" id="KW-1185">Reference proteome</keyword>
<reference evidence="2 3" key="1">
    <citation type="journal article" date="2017" name="Int. J. Parasitol.">
        <title>The genome of the protozoan parasite Cystoisospora suis and a reverse vaccinology approach to identify vaccine candidates.</title>
        <authorList>
            <person name="Palmieri N."/>
            <person name="Shrestha A."/>
            <person name="Ruttkowski B."/>
            <person name="Beck T."/>
            <person name="Vogl C."/>
            <person name="Tomley F."/>
            <person name="Blake D.P."/>
            <person name="Joachim A."/>
        </authorList>
    </citation>
    <scope>NUCLEOTIDE SEQUENCE [LARGE SCALE GENOMIC DNA]</scope>
    <source>
        <strain evidence="2 3">Wien I</strain>
    </source>
</reference>
<evidence type="ECO:0000313" key="2">
    <source>
        <dbReference type="EMBL" id="PHJ15613.1"/>
    </source>
</evidence>